<organism evidence="4">
    <name type="scientific">Paramoeba aestuarina</name>
    <dbReference type="NCBI Taxonomy" id="180227"/>
    <lineage>
        <taxon>Eukaryota</taxon>
        <taxon>Amoebozoa</taxon>
        <taxon>Discosea</taxon>
        <taxon>Flabellinia</taxon>
        <taxon>Dactylopodida</taxon>
        <taxon>Paramoebidae</taxon>
        <taxon>Paramoeba</taxon>
    </lineage>
</organism>
<feature type="domain" description="C2H2-type" evidence="3">
    <location>
        <begin position="303"/>
        <end position="327"/>
    </location>
</feature>
<feature type="compositionally biased region" description="Low complexity" evidence="2">
    <location>
        <begin position="256"/>
        <end position="266"/>
    </location>
</feature>
<proteinExistence type="predicted"/>
<dbReference type="AlphaFoldDB" id="A0A7S4NV58"/>
<feature type="compositionally biased region" description="Basic and acidic residues" evidence="2">
    <location>
        <begin position="10"/>
        <end position="29"/>
    </location>
</feature>
<evidence type="ECO:0000256" key="2">
    <source>
        <dbReference type="SAM" id="MobiDB-lite"/>
    </source>
</evidence>
<dbReference type="PROSITE" id="PS00028">
    <property type="entry name" value="ZINC_FINGER_C2H2_1"/>
    <property type="match status" value="1"/>
</dbReference>
<feature type="compositionally biased region" description="Polar residues" evidence="2">
    <location>
        <begin position="55"/>
        <end position="108"/>
    </location>
</feature>
<accession>A0A7S4NV58</accession>
<sequence>MEEQSIVNRAQKEYPPKNPFQKESDESASDRSIVGNSLSSRNGNRQCTEGPLNTRLPSSTTKIGAEEISSNPFETRVTSNLENTTDTRTTSAVNPLGQPSVQTASNPFKQAALDERKSRSDGVNQSTGLVDEQTYAKVTQTLNSSFDAEQRVKETADTVLQSTVGSQHRMLKSFTNAKSSQQNPFRAFSPAAQPPSTATATSHTTVKNPFASFSASPPTSAPVDKQSSSHLTTTAKTSTMNAPSYSVFASGKSFQPPSASAPNANPFLRGFPFGNAQQPPLTQRSGASCDTATSNDTSQKSKLTCPQCGMAFRLQRALDAHISTSHTIASSLYTDPSFTESNDINPFQPAGARPTIPADPFTD</sequence>
<keyword evidence="1" id="KW-0479">Metal-binding</keyword>
<evidence type="ECO:0000313" key="4">
    <source>
        <dbReference type="EMBL" id="CAE2311948.1"/>
    </source>
</evidence>
<feature type="region of interest" description="Disordered" evidence="2">
    <location>
        <begin position="252"/>
        <end position="302"/>
    </location>
</feature>
<name>A0A7S4NV58_9EUKA</name>
<protein>
    <recommendedName>
        <fullName evidence="3">C2H2-type domain-containing protein</fullName>
    </recommendedName>
</protein>
<dbReference type="InterPro" id="IPR013087">
    <property type="entry name" value="Znf_C2H2_type"/>
</dbReference>
<dbReference type="GO" id="GO:0008270">
    <property type="term" value="F:zinc ion binding"/>
    <property type="evidence" value="ECO:0007669"/>
    <property type="project" value="UniProtKB-KW"/>
</dbReference>
<feature type="region of interest" description="Disordered" evidence="2">
    <location>
        <begin position="176"/>
        <end position="236"/>
    </location>
</feature>
<keyword evidence="1" id="KW-0863">Zinc-finger</keyword>
<gene>
    <name evidence="4" type="ORF">NAES01612_LOCUS14269</name>
</gene>
<keyword evidence="1" id="KW-0862">Zinc</keyword>
<evidence type="ECO:0000259" key="3">
    <source>
        <dbReference type="PROSITE" id="PS50157"/>
    </source>
</evidence>
<feature type="compositionally biased region" description="Polar residues" evidence="2">
    <location>
        <begin position="34"/>
        <end position="47"/>
    </location>
</feature>
<feature type="compositionally biased region" description="Polar residues" evidence="2">
    <location>
        <begin position="275"/>
        <end position="302"/>
    </location>
</feature>
<feature type="region of interest" description="Disordered" evidence="2">
    <location>
        <begin position="1"/>
        <end position="128"/>
    </location>
</feature>
<evidence type="ECO:0000256" key="1">
    <source>
        <dbReference type="PROSITE-ProRule" id="PRU00042"/>
    </source>
</evidence>
<dbReference type="EMBL" id="HBKR01021927">
    <property type="protein sequence ID" value="CAE2311948.1"/>
    <property type="molecule type" value="Transcribed_RNA"/>
</dbReference>
<reference evidence="4" key="1">
    <citation type="submission" date="2021-01" db="EMBL/GenBank/DDBJ databases">
        <authorList>
            <person name="Corre E."/>
            <person name="Pelletier E."/>
            <person name="Niang G."/>
            <person name="Scheremetjew M."/>
            <person name="Finn R."/>
            <person name="Kale V."/>
            <person name="Holt S."/>
            <person name="Cochrane G."/>
            <person name="Meng A."/>
            <person name="Brown T."/>
            <person name="Cohen L."/>
        </authorList>
    </citation>
    <scope>NUCLEOTIDE SEQUENCE</scope>
    <source>
        <strain evidence="4">SoJaBio B1-5/56/2</strain>
    </source>
</reference>
<dbReference type="PROSITE" id="PS50157">
    <property type="entry name" value="ZINC_FINGER_C2H2_2"/>
    <property type="match status" value="1"/>
</dbReference>
<feature type="region of interest" description="Disordered" evidence="2">
    <location>
        <begin position="338"/>
        <end position="363"/>
    </location>
</feature>
<feature type="compositionally biased region" description="Low complexity" evidence="2">
    <location>
        <begin position="187"/>
        <end position="222"/>
    </location>
</feature>
<feature type="compositionally biased region" description="Polar residues" evidence="2">
    <location>
        <begin position="225"/>
        <end position="236"/>
    </location>
</feature>